<evidence type="ECO:0000313" key="1">
    <source>
        <dbReference type="EMBL" id="KAI4387742.1"/>
    </source>
</evidence>
<gene>
    <name evidence="1" type="ORF">MLD38_000148</name>
</gene>
<protein>
    <submittedName>
        <fullName evidence="1">Uncharacterized protein</fullName>
    </submittedName>
</protein>
<name>A0ACB9SHS1_9MYRT</name>
<dbReference type="Proteomes" id="UP001057402">
    <property type="component" value="Chromosome 1"/>
</dbReference>
<proteinExistence type="predicted"/>
<sequence>MPDKGPSASKVLAVLAILPAGGTLALAVITFLLSLIGLTIATPVFILFSLIIIPAAIDRVPNVWGVWSYHTIVSVPRCGLHKAGYGAVAVSRADGGAGQAKDAGDCRVHWAEDQGDRAADPE</sequence>
<dbReference type="EMBL" id="CM042880">
    <property type="protein sequence ID" value="KAI4387742.1"/>
    <property type="molecule type" value="Genomic_DNA"/>
</dbReference>
<keyword evidence="2" id="KW-1185">Reference proteome</keyword>
<evidence type="ECO:0000313" key="2">
    <source>
        <dbReference type="Proteomes" id="UP001057402"/>
    </source>
</evidence>
<organism evidence="1 2">
    <name type="scientific">Melastoma candidum</name>
    <dbReference type="NCBI Taxonomy" id="119954"/>
    <lineage>
        <taxon>Eukaryota</taxon>
        <taxon>Viridiplantae</taxon>
        <taxon>Streptophyta</taxon>
        <taxon>Embryophyta</taxon>
        <taxon>Tracheophyta</taxon>
        <taxon>Spermatophyta</taxon>
        <taxon>Magnoliopsida</taxon>
        <taxon>eudicotyledons</taxon>
        <taxon>Gunneridae</taxon>
        <taxon>Pentapetalae</taxon>
        <taxon>rosids</taxon>
        <taxon>malvids</taxon>
        <taxon>Myrtales</taxon>
        <taxon>Melastomataceae</taxon>
        <taxon>Melastomatoideae</taxon>
        <taxon>Melastomateae</taxon>
        <taxon>Melastoma</taxon>
    </lineage>
</organism>
<comment type="caution">
    <text evidence="1">The sequence shown here is derived from an EMBL/GenBank/DDBJ whole genome shotgun (WGS) entry which is preliminary data.</text>
</comment>
<reference evidence="2" key="1">
    <citation type="journal article" date="2023" name="Front. Plant Sci.">
        <title>Chromosomal-level genome assembly of Melastoma candidum provides insights into trichome evolution.</title>
        <authorList>
            <person name="Zhong Y."/>
            <person name="Wu W."/>
            <person name="Sun C."/>
            <person name="Zou P."/>
            <person name="Liu Y."/>
            <person name="Dai S."/>
            <person name="Zhou R."/>
        </authorList>
    </citation>
    <scope>NUCLEOTIDE SEQUENCE [LARGE SCALE GENOMIC DNA]</scope>
</reference>
<accession>A0ACB9SHS1</accession>